<name>A0ABW2ZL11_9SPHI</name>
<dbReference type="Pfam" id="PF13439">
    <property type="entry name" value="Glyco_transf_4"/>
    <property type="match status" value="1"/>
</dbReference>
<gene>
    <name evidence="3" type="ORF">ACFQZI_18215</name>
</gene>
<evidence type="ECO:0000259" key="2">
    <source>
        <dbReference type="Pfam" id="PF13439"/>
    </source>
</evidence>
<feature type="domain" description="Glycosyl transferase family 1" evidence="1">
    <location>
        <begin position="209"/>
        <end position="348"/>
    </location>
</feature>
<evidence type="ECO:0000313" key="4">
    <source>
        <dbReference type="Proteomes" id="UP001597073"/>
    </source>
</evidence>
<keyword evidence="4" id="KW-1185">Reference proteome</keyword>
<dbReference type="SUPFAM" id="SSF53756">
    <property type="entry name" value="UDP-Glycosyltransferase/glycogen phosphorylase"/>
    <property type="match status" value="1"/>
</dbReference>
<organism evidence="3 4">
    <name type="scientific">Mucilaginibacter lutimaris</name>
    <dbReference type="NCBI Taxonomy" id="931629"/>
    <lineage>
        <taxon>Bacteria</taxon>
        <taxon>Pseudomonadati</taxon>
        <taxon>Bacteroidota</taxon>
        <taxon>Sphingobacteriia</taxon>
        <taxon>Sphingobacteriales</taxon>
        <taxon>Sphingobacteriaceae</taxon>
        <taxon>Mucilaginibacter</taxon>
    </lineage>
</organism>
<keyword evidence="3" id="KW-0328">Glycosyltransferase</keyword>
<dbReference type="PANTHER" id="PTHR45947">
    <property type="entry name" value="SULFOQUINOVOSYL TRANSFERASE SQD2"/>
    <property type="match status" value="1"/>
</dbReference>
<comment type="caution">
    <text evidence="3">The sequence shown here is derived from an EMBL/GenBank/DDBJ whole genome shotgun (WGS) entry which is preliminary data.</text>
</comment>
<dbReference type="InterPro" id="IPR028098">
    <property type="entry name" value="Glyco_trans_4-like_N"/>
</dbReference>
<keyword evidence="3" id="KW-0808">Transferase</keyword>
<dbReference type="PANTHER" id="PTHR45947:SF3">
    <property type="entry name" value="SULFOQUINOVOSYL TRANSFERASE SQD2"/>
    <property type="match status" value="1"/>
</dbReference>
<evidence type="ECO:0000313" key="3">
    <source>
        <dbReference type="EMBL" id="MFD0766802.1"/>
    </source>
</evidence>
<dbReference type="GO" id="GO:0016757">
    <property type="term" value="F:glycosyltransferase activity"/>
    <property type="evidence" value="ECO:0007669"/>
    <property type="project" value="UniProtKB-KW"/>
</dbReference>
<sequence length="417" mass="46574">MKKIKVAFFADILVEDFDGAVRTIYQLIKRIDTTRFECLFIYGAGPDKILAFDGIRVPKVSVPLNASYSVALPVLAQKKLNAKLQAFGADIVHLSTPSFLGNFGLSYANRNGLPVISIYHTHFISYVDYYFKYAPILINGVKKRITKGHKSFYNRCDKVYVPSESIKGELCEMGIDPARMKIWKRGMDIRLFSPYKRGRNLIKRLTGNSNPTIIFASRLVWEKNLETLFNIYDLIQERGTPVNFLIVGDGIARQACQERMPKATFTGKIDHQYLSILYASADVFVFPSVSETYGNVVVEAMASGLPCVIADGGGSKDFIEQGINGFKCSPYNAADYVEKIELILNNKIISIQLSAEGLKISRQLSWEQLAHTYFEDVSNLVWKRSEPRLNAGPDSGSGALDISEGSRLKAYAPRAIA</sequence>
<dbReference type="InterPro" id="IPR050194">
    <property type="entry name" value="Glycosyltransferase_grp1"/>
</dbReference>
<dbReference type="EMBL" id="JBHTIA010000013">
    <property type="protein sequence ID" value="MFD0766802.1"/>
    <property type="molecule type" value="Genomic_DNA"/>
</dbReference>
<evidence type="ECO:0000259" key="1">
    <source>
        <dbReference type="Pfam" id="PF00534"/>
    </source>
</evidence>
<dbReference type="RefSeq" id="WP_377145058.1">
    <property type="nucleotide sequence ID" value="NZ_JBHTIA010000013.1"/>
</dbReference>
<dbReference type="Pfam" id="PF00534">
    <property type="entry name" value="Glycos_transf_1"/>
    <property type="match status" value="1"/>
</dbReference>
<dbReference type="InterPro" id="IPR001296">
    <property type="entry name" value="Glyco_trans_1"/>
</dbReference>
<proteinExistence type="predicted"/>
<dbReference type="Gene3D" id="3.40.50.2000">
    <property type="entry name" value="Glycogen Phosphorylase B"/>
    <property type="match status" value="2"/>
</dbReference>
<accession>A0ABW2ZL11</accession>
<feature type="domain" description="Glycosyltransferase subfamily 4-like N-terminal" evidence="2">
    <location>
        <begin position="18"/>
        <end position="189"/>
    </location>
</feature>
<protein>
    <submittedName>
        <fullName evidence="3">Glycosyltransferase</fullName>
        <ecNumber evidence="3">2.4.-.-</ecNumber>
    </submittedName>
</protein>
<reference evidence="4" key="1">
    <citation type="journal article" date="2019" name="Int. J. Syst. Evol. Microbiol.">
        <title>The Global Catalogue of Microorganisms (GCM) 10K type strain sequencing project: providing services to taxonomists for standard genome sequencing and annotation.</title>
        <authorList>
            <consortium name="The Broad Institute Genomics Platform"/>
            <consortium name="The Broad Institute Genome Sequencing Center for Infectious Disease"/>
            <person name="Wu L."/>
            <person name="Ma J."/>
        </authorList>
    </citation>
    <scope>NUCLEOTIDE SEQUENCE [LARGE SCALE GENOMIC DNA]</scope>
    <source>
        <strain evidence="4">CCUG 60742</strain>
    </source>
</reference>
<dbReference type="EC" id="2.4.-.-" evidence="3"/>
<dbReference type="Proteomes" id="UP001597073">
    <property type="component" value="Unassembled WGS sequence"/>
</dbReference>